<dbReference type="Proteomes" id="UP001575105">
    <property type="component" value="Unassembled WGS sequence"/>
</dbReference>
<evidence type="ECO:0000313" key="3">
    <source>
        <dbReference type="Proteomes" id="UP001575105"/>
    </source>
</evidence>
<feature type="chain" id="PRO_5046476062" evidence="1">
    <location>
        <begin position="21"/>
        <end position="99"/>
    </location>
</feature>
<protein>
    <submittedName>
        <fullName evidence="2">Uncharacterized protein</fullName>
    </submittedName>
</protein>
<accession>A0ABV4U6C2</accession>
<dbReference type="RefSeq" id="WP_425346073.1">
    <property type="nucleotide sequence ID" value="NZ_JBGUBD010000007.1"/>
</dbReference>
<organism evidence="2 3">
    <name type="scientific">Natronomicrosphaera hydrolytica</name>
    <dbReference type="NCBI Taxonomy" id="3242702"/>
    <lineage>
        <taxon>Bacteria</taxon>
        <taxon>Pseudomonadati</taxon>
        <taxon>Planctomycetota</taxon>
        <taxon>Phycisphaerae</taxon>
        <taxon>Phycisphaerales</taxon>
        <taxon>Phycisphaeraceae</taxon>
        <taxon>Natronomicrosphaera</taxon>
    </lineage>
</organism>
<comment type="caution">
    <text evidence="2">The sequence shown here is derived from an EMBL/GenBank/DDBJ whole genome shotgun (WGS) entry which is preliminary data.</text>
</comment>
<keyword evidence="1" id="KW-0732">Signal</keyword>
<dbReference type="EMBL" id="JBGUBD010000007">
    <property type="protein sequence ID" value="MFA9479146.1"/>
    <property type="molecule type" value="Genomic_DNA"/>
</dbReference>
<keyword evidence="3" id="KW-1185">Reference proteome</keyword>
<name>A0ABV4U6C2_9BACT</name>
<evidence type="ECO:0000313" key="2">
    <source>
        <dbReference type="EMBL" id="MFA9479146.1"/>
    </source>
</evidence>
<sequence>MVTGAIGAAAVSMSTTVASAAFVLADDFEGYTQNSTAIGSNGWIAGNSSFLTAVADPLDPSNQVGRAAGASSAVRLRGVIITPTVEFIDQVPARFRFRG</sequence>
<feature type="signal peptide" evidence="1">
    <location>
        <begin position="1"/>
        <end position="20"/>
    </location>
</feature>
<evidence type="ECO:0000256" key="1">
    <source>
        <dbReference type="SAM" id="SignalP"/>
    </source>
</evidence>
<reference evidence="2 3" key="1">
    <citation type="submission" date="2024-08" db="EMBL/GenBank/DDBJ databases">
        <title>Whole-genome sequencing of halo(alkali)philic microorganisms from hypersaline lakes.</title>
        <authorList>
            <person name="Sorokin D.Y."/>
            <person name="Merkel A.Y."/>
            <person name="Messina E."/>
            <person name="Yakimov M."/>
        </authorList>
    </citation>
    <scope>NUCLEOTIDE SEQUENCE [LARGE SCALE GENOMIC DNA]</scope>
    <source>
        <strain evidence="2 3">AB-hyl4</strain>
    </source>
</reference>
<proteinExistence type="predicted"/>
<gene>
    <name evidence="2" type="ORF">ACERK3_12710</name>
</gene>